<dbReference type="InterPro" id="IPR052157">
    <property type="entry name" value="BCAA_transport_permease"/>
</dbReference>
<organism evidence="10">
    <name type="scientific">bioreactor metagenome</name>
    <dbReference type="NCBI Taxonomy" id="1076179"/>
    <lineage>
        <taxon>unclassified sequences</taxon>
        <taxon>metagenomes</taxon>
        <taxon>ecological metagenomes</taxon>
    </lineage>
</organism>
<dbReference type="Pfam" id="PF02653">
    <property type="entry name" value="BPD_transp_2"/>
    <property type="match status" value="1"/>
</dbReference>
<evidence type="ECO:0000256" key="9">
    <source>
        <dbReference type="SAM" id="Phobius"/>
    </source>
</evidence>
<evidence type="ECO:0000313" key="10">
    <source>
        <dbReference type="EMBL" id="MPN64766.1"/>
    </source>
</evidence>
<dbReference type="PANTHER" id="PTHR11795:SF445">
    <property type="entry name" value="AMINO ACID ABC TRANSPORTER PERMEASE PROTEIN"/>
    <property type="match status" value="1"/>
</dbReference>
<dbReference type="GO" id="GO:0005886">
    <property type="term" value="C:plasma membrane"/>
    <property type="evidence" value="ECO:0007669"/>
    <property type="project" value="UniProtKB-SubCell"/>
</dbReference>
<proteinExistence type="inferred from homology"/>
<keyword evidence="6 9" id="KW-1133">Transmembrane helix</keyword>
<keyword evidence="5" id="KW-0029">Amino-acid transport</keyword>
<keyword evidence="3" id="KW-1003">Cell membrane</keyword>
<evidence type="ECO:0000256" key="2">
    <source>
        <dbReference type="ARBA" id="ARBA00022448"/>
    </source>
</evidence>
<reference evidence="10" key="1">
    <citation type="submission" date="2019-08" db="EMBL/GenBank/DDBJ databases">
        <authorList>
            <person name="Kucharzyk K."/>
            <person name="Murdoch R.W."/>
            <person name="Higgins S."/>
            <person name="Loffler F."/>
        </authorList>
    </citation>
    <scope>NUCLEOTIDE SEQUENCE</scope>
</reference>
<keyword evidence="7 9" id="KW-0472">Membrane</keyword>
<evidence type="ECO:0000256" key="4">
    <source>
        <dbReference type="ARBA" id="ARBA00022692"/>
    </source>
</evidence>
<dbReference type="GO" id="GO:0022857">
    <property type="term" value="F:transmembrane transporter activity"/>
    <property type="evidence" value="ECO:0007669"/>
    <property type="project" value="InterPro"/>
</dbReference>
<gene>
    <name evidence="10" type="primary">livH_107</name>
    <name evidence="10" type="ORF">SDC9_212543</name>
</gene>
<feature type="transmembrane region" description="Helical" evidence="9">
    <location>
        <begin position="31"/>
        <end position="55"/>
    </location>
</feature>
<sequence>MSFTKAGKSVRCVQQDKVASALMGINVKRNIALSVAISAAICGIVGMIVIPLFSIDHNMATMIALKGFSAGVVGGFGTYTGAIVGGITIGVVENLYLTFGQTIYKDVVSFALLILFLVIKPSGITGKKASRGGLIVRKTSSSASLKAAIAEKKGVA</sequence>
<name>A0A645JMZ9_9ZZZZ</name>
<feature type="transmembrane region" description="Helical" evidence="9">
    <location>
        <begin position="103"/>
        <end position="119"/>
    </location>
</feature>
<protein>
    <submittedName>
        <fullName evidence="10">High-affinity branched-chain amino acid transport system permease protein LivH</fullName>
    </submittedName>
</protein>
<feature type="transmembrane region" description="Helical" evidence="9">
    <location>
        <begin position="67"/>
        <end position="91"/>
    </location>
</feature>
<evidence type="ECO:0000256" key="8">
    <source>
        <dbReference type="ARBA" id="ARBA00037998"/>
    </source>
</evidence>
<evidence type="ECO:0000256" key="7">
    <source>
        <dbReference type="ARBA" id="ARBA00023136"/>
    </source>
</evidence>
<evidence type="ECO:0000256" key="3">
    <source>
        <dbReference type="ARBA" id="ARBA00022475"/>
    </source>
</evidence>
<comment type="similarity">
    <text evidence="8">Belongs to the binding-protein-dependent transport system permease family. LivHM subfamily.</text>
</comment>
<accession>A0A645JMZ9</accession>
<comment type="caution">
    <text evidence="10">The sequence shown here is derived from an EMBL/GenBank/DDBJ whole genome shotgun (WGS) entry which is preliminary data.</text>
</comment>
<keyword evidence="2" id="KW-0813">Transport</keyword>
<evidence type="ECO:0000256" key="5">
    <source>
        <dbReference type="ARBA" id="ARBA00022970"/>
    </source>
</evidence>
<dbReference type="PANTHER" id="PTHR11795">
    <property type="entry name" value="BRANCHED-CHAIN AMINO ACID TRANSPORT SYSTEM PERMEASE PROTEIN LIVH"/>
    <property type="match status" value="1"/>
</dbReference>
<dbReference type="CDD" id="cd06582">
    <property type="entry name" value="TM_PBP1_LivH_like"/>
    <property type="match status" value="1"/>
</dbReference>
<dbReference type="AlphaFoldDB" id="A0A645JMZ9"/>
<dbReference type="EMBL" id="VSSQ01146102">
    <property type="protein sequence ID" value="MPN64766.1"/>
    <property type="molecule type" value="Genomic_DNA"/>
</dbReference>
<evidence type="ECO:0000256" key="6">
    <source>
        <dbReference type="ARBA" id="ARBA00022989"/>
    </source>
</evidence>
<keyword evidence="4 9" id="KW-0812">Transmembrane</keyword>
<evidence type="ECO:0000256" key="1">
    <source>
        <dbReference type="ARBA" id="ARBA00004651"/>
    </source>
</evidence>
<dbReference type="InterPro" id="IPR001851">
    <property type="entry name" value="ABC_transp_permease"/>
</dbReference>
<dbReference type="GO" id="GO:0006865">
    <property type="term" value="P:amino acid transport"/>
    <property type="evidence" value="ECO:0007669"/>
    <property type="project" value="UniProtKB-KW"/>
</dbReference>
<comment type="subcellular location">
    <subcellularLocation>
        <location evidence="1">Cell membrane</location>
        <topology evidence="1">Multi-pass membrane protein</topology>
    </subcellularLocation>
</comment>